<keyword evidence="4 8" id="KW-0812">Transmembrane</keyword>
<feature type="transmembrane region" description="Helical" evidence="8">
    <location>
        <begin position="261"/>
        <end position="280"/>
    </location>
</feature>
<evidence type="ECO:0000256" key="3">
    <source>
        <dbReference type="ARBA" id="ARBA00022679"/>
    </source>
</evidence>
<keyword evidence="2" id="KW-1003">Cell membrane</keyword>
<feature type="transmembrane region" description="Helical" evidence="8">
    <location>
        <begin position="289"/>
        <end position="307"/>
    </location>
</feature>
<comment type="subcellular location">
    <subcellularLocation>
        <location evidence="1">Cell membrane</location>
        <topology evidence="1">Multi-pass membrane protein</topology>
    </subcellularLocation>
</comment>
<feature type="transmembrane region" description="Helical" evidence="8">
    <location>
        <begin position="327"/>
        <end position="346"/>
    </location>
</feature>
<evidence type="ECO:0000256" key="7">
    <source>
        <dbReference type="ARBA" id="ARBA00024033"/>
    </source>
</evidence>
<organism evidence="9 10">
    <name type="scientific">Corynebacterium mustelae</name>
    <dbReference type="NCBI Taxonomy" id="571915"/>
    <lineage>
        <taxon>Bacteria</taxon>
        <taxon>Bacillati</taxon>
        <taxon>Actinomycetota</taxon>
        <taxon>Actinomycetes</taxon>
        <taxon>Mycobacteriales</taxon>
        <taxon>Corynebacteriaceae</taxon>
        <taxon>Corynebacterium</taxon>
    </lineage>
</organism>
<dbReference type="RefSeq" id="WP_047262523.1">
    <property type="nucleotide sequence ID" value="NZ_CP011542.1"/>
</dbReference>
<feature type="transmembrane region" description="Helical" evidence="8">
    <location>
        <begin position="97"/>
        <end position="117"/>
    </location>
</feature>
<evidence type="ECO:0000256" key="4">
    <source>
        <dbReference type="ARBA" id="ARBA00022692"/>
    </source>
</evidence>
<feature type="transmembrane region" description="Helical" evidence="8">
    <location>
        <begin position="202"/>
        <end position="221"/>
    </location>
</feature>
<feature type="transmembrane region" description="Helical" evidence="8">
    <location>
        <begin position="129"/>
        <end position="158"/>
    </location>
</feature>
<gene>
    <name evidence="9" type="ORF">CMUST_10945</name>
</gene>
<keyword evidence="9" id="KW-0328">Glycosyltransferase</keyword>
<evidence type="ECO:0000256" key="1">
    <source>
        <dbReference type="ARBA" id="ARBA00004651"/>
    </source>
</evidence>
<evidence type="ECO:0000256" key="2">
    <source>
        <dbReference type="ARBA" id="ARBA00022475"/>
    </source>
</evidence>
<comment type="similarity">
    <text evidence="7">Belongs to the glycosyltransferase 87 family.</text>
</comment>
<dbReference type="AlphaFoldDB" id="A0A0G3GZ98"/>
<reference evidence="9 10" key="1">
    <citation type="journal article" date="2015" name="Genome Announc.">
        <title>Complete Genome Sequence of the Type Strain Corynebacterium mustelae DSM 45274, Isolated from Various Tissues of a Male Ferret with Lethal Sepsis.</title>
        <authorList>
            <person name="Ruckert C."/>
            <person name="Eimer J."/>
            <person name="Winkler A."/>
            <person name="Tauch A."/>
        </authorList>
    </citation>
    <scope>NUCLEOTIDE SEQUENCE [LARGE SCALE GENOMIC DNA]</scope>
    <source>
        <strain evidence="9 10">DSM 45274</strain>
    </source>
</reference>
<evidence type="ECO:0000256" key="5">
    <source>
        <dbReference type="ARBA" id="ARBA00022989"/>
    </source>
</evidence>
<dbReference type="Proteomes" id="UP000035199">
    <property type="component" value="Chromosome"/>
</dbReference>
<reference evidence="10" key="2">
    <citation type="submission" date="2015-05" db="EMBL/GenBank/DDBJ databases">
        <title>Complete genome sequence of Corynebacterium mustelae DSM 45274, isolated from various tissues of a male ferret with lethal sepsis.</title>
        <authorList>
            <person name="Ruckert C."/>
            <person name="Albersmeier A."/>
            <person name="Winkler A."/>
            <person name="Tauch A."/>
        </authorList>
    </citation>
    <scope>NUCLEOTIDE SEQUENCE [LARGE SCALE GENOMIC DNA]</scope>
    <source>
        <strain evidence="10">DSM 45274</strain>
    </source>
</reference>
<dbReference type="Pfam" id="PF09594">
    <property type="entry name" value="GT87"/>
    <property type="match status" value="1"/>
</dbReference>
<dbReference type="GO" id="GO:0005886">
    <property type="term" value="C:plasma membrane"/>
    <property type="evidence" value="ECO:0007669"/>
    <property type="project" value="UniProtKB-SubCell"/>
</dbReference>
<evidence type="ECO:0000313" key="10">
    <source>
        <dbReference type="Proteomes" id="UP000035199"/>
    </source>
</evidence>
<name>A0A0G3GZ98_9CORY</name>
<evidence type="ECO:0000313" key="9">
    <source>
        <dbReference type="EMBL" id="AKK06504.1"/>
    </source>
</evidence>
<keyword evidence="5 8" id="KW-1133">Transmembrane helix</keyword>
<evidence type="ECO:0000256" key="8">
    <source>
        <dbReference type="SAM" id="Phobius"/>
    </source>
</evidence>
<feature type="transmembrane region" description="Helical" evidence="8">
    <location>
        <begin position="170"/>
        <end position="195"/>
    </location>
</feature>
<sequence>MSLINRIAADWWTAAIGAVCAGILVALMLVDVSNGSVRYLVDLDVYRLGATEFLRSGNIYNQRFHTQETPLPFTYPPFAALVFSPLAYLPLSLSSVLFSTITVVCLATACAIALAWCDVAHPILWALRLIPLVVLCEPVIATLMFGQINTVLLLLVLVDASGALRRIFPWFPPGILCGIAAAIKLTPAIFAMYFLVTKNWRAVRNLALSAIVASALPALWYPSLVWQYFSDTIFATDRIGASYFAANQSIAGVISRAEESAYWWLFFSITVIVGGGYSAYRAAYNSHHLLALNLIALTGLLVSPVSWSHHWVWLPITAFALWQAKMRIMAGWVLFATTVGCFHAFLPSRNHLELEWTITQQILGSHYVIVAGAVLAWCGYQLRANYVASPPQGTPIPTTAGYLAEDHRPTHNDPADPHR</sequence>
<keyword evidence="10" id="KW-1185">Reference proteome</keyword>
<accession>A0A0G3GZ98</accession>
<keyword evidence="6 8" id="KW-0472">Membrane</keyword>
<dbReference type="OrthoDB" id="9774600at2"/>
<proteinExistence type="inferred from homology"/>
<dbReference type="STRING" id="571915.CMUST_10945"/>
<dbReference type="EMBL" id="CP011542">
    <property type="protein sequence ID" value="AKK06504.1"/>
    <property type="molecule type" value="Genomic_DNA"/>
</dbReference>
<dbReference type="EC" id="2.4.1.-" evidence="9"/>
<feature type="transmembrane region" description="Helical" evidence="8">
    <location>
        <begin position="12"/>
        <end position="30"/>
    </location>
</feature>
<keyword evidence="3 9" id="KW-0808">Transferase</keyword>
<dbReference type="KEGG" id="cmv:CMUST_10945"/>
<dbReference type="GO" id="GO:0016758">
    <property type="term" value="F:hexosyltransferase activity"/>
    <property type="evidence" value="ECO:0007669"/>
    <property type="project" value="InterPro"/>
</dbReference>
<protein>
    <submittedName>
        <fullName evidence="9">Putative DUF2029 family protein</fullName>
        <ecNumber evidence="9">2.4.1.-</ecNumber>
    </submittedName>
</protein>
<dbReference type="InterPro" id="IPR018584">
    <property type="entry name" value="GT87"/>
</dbReference>
<evidence type="ECO:0000256" key="6">
    <source>
        <dbReference type="ARBA" id="ARBA00023136"/>
    </source>
</evidence>